<feature type="compositionally biased region" description="Polar residues" evidence="1">
    <location>
        <begin position="29"/>
        <end position="59"/>
    </location>
</feature>
<feature type="region of interest" description="Disordered" evidence="1">
    <location>
        <begin position="1004"/>
        <end position="1023"/>
    </location>
</feature>
<dbReference type="OrthoDB" id="4085524at2759"/>
<dbReference type="InParanoid" id="G0V6N8"/>
<feature type="region of interest" description="Disordered" evidence="1">
    <location>
        <begin position="29"/>
        <end position="113"/>
    </location>
</feature>
<dbReference type="KEGG" id="ncs:NCAS_0A05760"/>
<feature type="region of interest" description="Disordered" evidence="1">
    <location>
        <begin position="803"/>
        <end position="840"/>
    </location>
</feature>
<protein>
    <submittedName>
        <fullName evidence="2">Uncharacterized protein</fullName>
    </submittedName>
</protein>
<evidence type="ECO:0000313" key="3">
    <source>
        <dbReference type="Proteomes" id="UP000001640"/>
    </source>
</evidence>
<feature type="compositionally biased region" description="Basic and acidic residues" evidence="1">
    <location>
        <begin position="719"/>
        <end position="735"/>
    </location>
</feature>
<accession>G0V6N8</accession>
<feature type="compositionally biased region" description="Basic and acidic residues" evidence="1">
    <location>
        <begin position="1087"/>
        <end position="1101"/>
    </location>
</feature>
<feature type="region of interest" description="Disordered" evidence="1">
    <location>
        <begin position="163"/>
        <end position="260"/>
    </location>
</feature>
<sequence>MFHSQKKRNPPPISSDALAAASAVGRAFSNLSTRNTPTYSSNHTNSRSSLPSRRYSTVSIAHGPPPLKTGRSQRSSRIFSSPSHSRMNSTISVDRTISLPSRSNRPSSSNVRDDYRRHAQETFDDFGDEVPNQQQMVTKYIPGPNGLVAVEVPVQLIERQRNHSIMRKSRNSHICRSSSTREMRYSSLDSSQASSRHSREKVSYSKMGRDRQQRNRRPQTSHYSLMDTSSRELSKPRSIQRRTPSSSSRSSSTGNSSVIKRKLKQSALNLKKKSSVSFTDQPKTIRNEYQFDDQFDDRFDESLDWDDSFLEEVELPPLIEQQTSKNVPNIQNPPTKKKREITSKEDDQKHDRIIDMLAFPETDEEVDLSCDDQKPELKVENSIPTLQAMKMNSTRHREQEKITDILAFPNPNNLTGWSVNGSDISDDEEDEFYDTMEESDFADSRQLNALHLPRISETKSALGEESDFSDSRELIDKSHSDNIPRTETTAQEENYGSILPNSEQDVIVADSALSEDDLKNIAKEVTNPVGTISEHFALAGMEYEEDKHLEPISMENKVIEPVNGGDASSAVIYNEDKPFEPSFEEDNEPAVQIENERDYGSKNINENEHPIETIGEDGSFTKSIHEESNSKEIFFDNDNGSEEISEENFSDKVVDGNNYEPVEASQRENNRIKGVSVESKKTSNENIYEKNNSIGFAYEKNVPPAVPSDNGTEKIVPVPERKYSETKSENDVGVKTISEKEKQHQIEVQRRLEDMIDREESYLPEANLPGKSISANPSKLSIVSKVSLVESLNLPEENTKSRLEEIDKNRFTPIPEAISSESEPSDTRKPSNLSKEDKNMIQPTHRNVIVIKHSTVEPPNDNEVHHVRKYSEAREISKDFINENSKSNSSFIIPTDRPTMAQYLRSTRPFLAPPHLVVTSAENYEDSASDFDHRNSIMDNLRKNSTSLSSASTKISTPVRLHPKMSSQVKISSEGSSILPMSSTSSVYSDSGLSSVMKKESTIRKVHTQETPGVNKQASAIKAESNRVIRRQPRNSKVTISSNTSMMTTPWSRSGINDTVKRKSFNMRGTNNSEIALKNSALYPKEPPMKKSSFEKKRNDSQQHLGFKKLSLRDNLSDEPADISSQYHEQHNKQQRENNRGSRFCEDSYKTIDRNKIENKEISLFRRHSDRTETPQRRFSIFRMKNNGDDGSFATARDTSIDTSRKIYRIESDEEEGGKHGKKHLFGKKFKKLFKIKS</sequence>
<feature type="compositionally biased region" description="Basic and acidic residues" evidence="1">
    <location>
        <begin position="1128"/>
        <end position="1147"/>
    </location>
</feature>
<dbReference type="HOGENOM" id="CLU_266974_0_0_1"/>
<feature type="region of interest" description="Disordered" evidence="1">
    <location>
        <begin position="579"/>
        <end position="619"/>
    </location>
</feature>
<feature type="region of interest" description="Disordered" evidence="1">
    <location>
        <begin position="704"/>
        <end position="735"/>
    </location>
</feature>
<reference evidence="2 3" key="1">
    <citation type="journal article" date="2011" name="Proc. Natl. Acad. Sci. U.S.A.">
        <title>Evolutionary erosion of yeast sex chromosomes by mating-type switching accidents.</title>
        <authorList>
            <person name="Gordon J.L."/>
            <person name="Armisen D."/>
            <person name="Proux-Wera E."/>
            <person name="Oheigeartaigh S.S."/>
            <person name="Byrne K.P."/>
            <person name="Wolfe K.H."/>
        </authorList>
    </citation>
    <scope>NUCLEOTIDE SEQUENCE [LARGE SCALE GENOMIC DNA]</scope>
    <source>
        <strain evidence="3">ATCC 76901 / BCRC 22586 / CBS 4309 / NBRC 1992 / NRRL Y-12630</strain>
    </source>
</reference>
<gene>
    <name evidence="2" type="primary">NCAS0A05760</name>
    <name evidence="2" type="ordered locus">NCAS_0A05760</name>
</gene>
<dbReference type="EMBL" id="HE576752">
    <property type="protein sequence ID" value="CCC67134.1"/>
    <property type="molecule type" value="Genomic_DNA"/>
</dbReference>
<feature type="compositionally biased region" description="Low complexity" evidence="1">
    <location>
        <begin position="813"/>
        <end position="822"/>
    </location>
</feature>
<feature type="compositionally biased region" description="Basic and acidic residues" evidence="1">
    <location>
        <begin position="594"/>
        <end position="611"/>
    </location>
</feature>
<organism evidence="2 3">
    <name type="scientific">Naumovozyma castellii</name>
    <name type="common">Yeast</name>
    <name type="synonym">Saccharomyces castellii</name>
    <dbReference type="NCBI Taxonomy" id="27288"/>
    <lineage>
        <taxon>Eukaryota</taxon>
        <taxon>Fungi</taxon>
        <taxon>Dikarya</taxon>
        <taxon>Ascomycota</taxon>
        <taxon>Saccharomycotina</taxon>
        <taxon>Saccharomycetes</taxon>
        <taxon>Saccharomycetales</taxon>
        <taxon>Saccharomycetaceae</taxon>
        <taxon>Naumovozyma</taxon>
    </lineage>
</organism>
<dbReference type="Proteomes" id="UP000001640">
    <property type="component" value="Chromosome 1"/>
</dbReference>
<reference key="2">
    <citation type="submission" date="2011-08" db="EMBL/GenBank/DDBJ databases">
        <title>Genome sequence of Naumovozyma castellii.</title>
        <authorList>
            <person name="Gordon J.L."/>
            <person name="Armisen D."/>
            <person name="Proux-Wera E."/>
            <person name="OhEigeartaigh S.S."/>
            <person name="Byrne K.P."/>
            <person name="Wolfe K.H."/>
        </authorList>
    </citation>
    <scope>NUCLEOTIDE SEQUENCE</scope>
    <source>
        <strain>Type strain:CBS 4309</strain>
    </source>
</reference>
<feature type="compositionally biased region" description="Low complexity" evidence="1">
    <location>
        <begin position="241"/>
        <end position="257"/>
    </location>
</feature>
<feature type="compositionally biased region" description="Low complexity" evidence="1">
    <location>
        <begin position="100"/>
        <end position="110"/>
    </location>
</feature>
<feature type="compositionally biased region" description="Polar residues" evidence="1">
    <location>
        <begin position="1009"/>
        <end position="1018"/>
    </location>
</feature>
<feature type="compositionally biased region" description="Basic and acidic residues" evidence="1">
    <location>
        <begin position="825"/>
        <end position="839"/>
    </location>
</feature>
<feature type="compositionally biased region" description="Basic residues" evidence="1">
    <location>
        <begin position="163"/>
        <end position="173"/>
    </location>
</feature>
<name>G0V6N8_NAUCA</name>
<dbReference type="AlphaFoldDB" id="G0V6N8"/>
<feature type="compositionally biased region" description="Polar residues" evidence="1">
    <location>
        <begin position="320"/>
        <end position="334"/>
    </location>
</feature>
<feature type="compositionally biased region" description="Low complexity" evidence="1">
    <location>
        <begin position="72"/>
        <end position="86"/>
    </location>
</feature>
<dbReference type="RefSeq" id="XP_003673517.1">
    <property type="nucleotide sequence ID" value="XM_003673469.1"/>
</dbReference>
<feature type="compositionally biased region" description="Acidic residues" evidence="1">
    <location>
        <begin position="639"/>
        <end position="648"/>
    </location>
</feature>
<proteinExistence type="predicted"/>
<dbReference type="OMA" id="SHICRSS"/>
<feature type="region of interest" description="Disordered" evidence="1">
    <location>
        <begin position="632"/>
        <end position="686"/>
    </location>
</feature>
<dbReference type="GeneID" id="96900615"/>
<dbReference type="STRING" id="1064592.G0V6N8"/>
<feature type="region of interest" description="Disordered" evidence="1">
    <location>
        <begin position="319"/>
        <end position="347"/>
    </location>
</feature>
<evidence type="ECO:0000313" key="2">
    <source>
        <dbReference type="EMBL" id="CCC67134.1"/>
    </source>
</evidence>
<feature type="compositionally biased region" description="Basic and acidic residues" evidence="1">
    <location>
        <begin position="200"/>
        <end position="213"/>
    </location>
</feature>
<feature type="region of interest" description="Disordered" evidence="1">
    <location>
        <begin position="1081"/>
        <end position="1147"/>
    </location>
</feature>
<keyword evidence="3" id="KW-1185">Reference proteome</keyword>
<feature type="compositionally biased region" description="Polar residues" evidence="1">
    <location>
        <begin position="87"/>
        <end position="99"/>
    </location>
</feature>
<evidence type="ECO:0000256" key="1">
    <source>
        <dbReference type="SAM" id="MobiDB-lite"/>
    </source>
</evidence>